<dbReference type="Proteomes" id="UP001162135">
    <property type="component" value="Unassembled WGS sequence"/>
</dbReference>
<reference evidence="2" key="1">
    <citation type="journal article" date="2015" name="Antonie Van Leeuwenhoek">
        <title>Comparative 16S rRNA signatures and multilocus sequence analysis for the genus Salinicola and description of Salinicola acroporae sp. nov., isolated from coral Acropora digitifera.</title>
        <authorList>
            <person name="Lepcha R.T."/>
            <person name="Poddar A."/>
            <person name="Schumann P."/>
            <person name="Das S.K."/>
        </authorList>
    </citation>
    <scope>NUCLEOTIDE SEQUENCE</scope>
    <source>
        <strain evidence="2">S4-41</strain>
    </source>
</reference>
<accession>A0ABT6IAP7</accession>
<dbReference type="Pfam" id="PF01814">
    <property type="entry name" value="Hemerythrin"/>
    <property type="match status" value="1"/>
</dbReference>
<evidence type="ECO:0000313" key="2">
    <source>
        <dbReference type="EMBL" id="MDH4574394.1"/>
    </source>
</evidence>
<proteinExistence type="predicted"/>
<dbReference type="PANTHER" id="PTHR35585">
    <property type="entry name" value="HHE DOMAIN PROTEIN (AFU_ORTHOLOGUE AFUA_4G00730)"/>
    <property type="match status" value="1"/>
</dbReference>
<dbReference type="CDD" id="cd12108">
    <property type="entry name" value="Hr-like"/>
    <property type="match status" value="1"/>
</dbReference>
<comment type="caution">
    <text evidence="2">The sequence shown here is derived from an EMBL/GenBank/DDBJ whole genome shotgun (WGS) entry which is preliminary data.</text>
</comment>
<keyword evidence="3" id="KW-1185">Reference proteome</keyword>
<reference evidence="2" key="2">
    <citation type="submission" date="2017-11" db="EMBL/GenBank/DDBJ databases">
        <authorList>
            <person name="Das S.K."/>
        </authorList>
    </citation>
    <scope>NUCLEOTIDE SEQUENCE</scope>
    <source>
        <strain evidence="2">S4-41</strain>
    </source>
</reference>
<protein>
    <submittedName>
        <fullName evidence="2">Hemerythrin</fullName>
    </submittedName>
</protein>
<name>A0ABT6IAP7_9GAMM</name>
<dbReference type="RefSeq" id="WP_110597951.1">
    <property type="nucleotide sequence ID" value="NZ_PGFS01000001.1"/>
</dbReference>
<evidence type="ECO:0000313" key="3">
    <source>
        <dbReference type="Proteomes" id="UP001162135"/>
    </source>
</evidence>
<feature type="domain" description="Hemerythrin-like" evidence="1">
    <location>
        <begin position="3"/>
        <end position="120"/>
    </location>
</feature>
<dbReference type="EMBL" id="PGFS01000001">
    <property type="protein sequence ID" value="MDH4574394.1"/>
    <property type="molecule type" value="Genomic_DNA"/>
</dbReference>
<dbReference type="Gene3D" id="1.20.120.520">
    <property type="entry name" value="nmb1532 protein domain like"/>
    <property type="match status" value="1"/>
</dbReference>
<dbReference type="PANTHER" id="PTHR35585:SF1">
    <property type="entry name" value="HHE DOMAIN PROTEIN (AFU_ORTHOLOGUE AFUA_4G00730)"/>
    <property type="match status" value="1"/>
</dbReference>
<sequence length="146" mass="17082">MTLFEDLRESHDKQRRLLDLLVKTHGDSEGRDELFKRLRAELENHAAAEERALYIPMMEYDMTQEKARHSVAEHHEIDELLETLEATEYDSPGWLASAKKLQHLVTHHLDEEEQEVFQLAGRALDDSKKADLAKTYRHEMESREAS</sequence>
<dbReference type="InterPro" id="IPR012312">
    <property type="entry name" value="Hemerythrin-like"/>
</dbReference>
<gene>
    <name evidence="2" type="ORF">CUR86_19550</name>
</gene>
<evidence type="ECO:0000259" key="1">
    <source>
        <dbReference type="Pfam" id="PF01814"/>
    </source>
</evidence>
<organism evidence="2 3">
    <name type="scientific">Salinicola acroporae</name>
    <dbReference type="NCBI Taxonomy" id="1541440"/>
    <lineage>
        <taxon>Bacteria</taxon>
        <taxon>Pseudomonadati</taxon>
        <taxon>Pseudomonadota</taxon>
        <taxon>Gammaproteobacteria</taxon>
        <taxon>Oceanospirillales</taxon>
        <taxon>Halomonadaceae</taxon>
        <taxon>Salinicola</taxon>
    </lineage>
</organism>